<organism evidence="2">
    <name type="scientific">Symploca sp. SIO1C4</name>
    <dbReference type="NCBI Taxonomy" id="2607765"/>
    <lineage>
        <taxon>Bacteria</taxon>
        <taxon>Bacillati</taxon>
        <taxon>Cyanobacteriota</taxon>
        <taxon>Cyanophyceae</taxon>
        <taxon>Coleofasciculales</taxon>
        <taxon>Coleofasciculaceae</taxon>
        <taxon>Symploca</taxon>
    </lineage>
</organism>
<name>A0A6B3NFS0_9CYAN</name>
<dbReference type="EMBL" id="JAAHFQ010000367">
    <property type="protein sequence ID" value="NER29442.1"/>
    <property type="molecule type" value="Genomic_DNA"/>
</dbReference>
<keyword evidence="1" id="KW-1133">Transmembrane helix</keyword>
<reference evidence="2" key="1">
    <citation type="submission" date="2019-11" db="EMBL/GenBank/DDBJ databases">
        <title>Genomic insights into an expanded diversity of filamentous marine cyanobacteria reveals the extraordinary biosynthetic potential of Moorea and Okeania.</title>
        <authorList>
            <person name="Ferreira Leao T."/>
            <person name="Wang M."/>
            <person name="Moss N."/>
            <person name="Da Silva R."/>
            <person name="Sanders J."/>
            <person name="Nurk S."/>
            <person name="Gurevich A."/>
            <person name="Humphrey G."/>
            <person name="Reher R."/>
            <person name="Zhu Q."/>
            <person name="Belda-Ferre P."/>
            <person name="Glukhov E."/>
            <person name="Rex R."/>
            <person name="Dorrestein P.C."/>
            <person name="Knight R."/>
            <person name="Pevzner P."/>
            <person name="Gerwick W.H."/>
            <person name="Gerwick L."/>
        </authorList>
    </citation>
    <scope>NUCLEOTIDE SEQUENCE</scope>
    <source>
        <strain evidence="2">SIO1C4</strain>
    </source>
</reference>
<sequence>MNLKLYAPRIHLLAFHLFKTPDVGKQGAVENPDLLWQRCAEIFAKFYIKQQLPLKSERPHNQRFELLAGNEPREIVLEIQTAIYYQDEKLPLDGFAYPLQLYDSYGLGFTIGFPEPELNNGKQIQSVDISVLKKLNPDYCFLPEKINSNWGQTIIITSWLVEDKRDDKSLKKLADECIETFVIEPSKVPSFHRQGKLFGSPIFEYGLINDQGRYRHILVWLFSKSITDKNLQKSYTRILDLFYYRNKIITEFQNSRSTYLQLYQKYEETEKFIQELFLELSSENTLSQKELNYLKNKLKELVKENVSYSSLLRDLEFSRNSIIIHTDNYNSKLNFISNHLESESDLSFLEAFSQENCRTYQEQIQGDLGYFVQGSSLLEKAINSIRGIVAIDQAERDRKREDREKESDRQLQLTIFAASAGVTVGGIVASSSGQITEQNPIKWNVIKFHDHPIHPFTVLVFFSIVAGLVAGGIAWWLTKQWHKCRH</sequence>
<comment type="caution">
    <text evidence="2">The sequence shown here is derived from an EMBL/GenBank/DDBJ whole genome shotgun (WGS) entry which is preliminary data.</text>
</comment>
<proteinExistence type="predicted"/>
<keyword evidence="1" id="KW-0472">Membrane</keyword>
<feature type="transmembrane region" description="Helical" evidence="1">
    <location>
        <begin position="453"/>
        <end position="477"/>
    </location>
</feature>
<accession>A0A6B3NFS0</accession>
<dbReference type="AlphaFoldDB" id="A0A6B3NFS0"/>
<keyword evidence="1" id="KW-0812">Transmembrane</keyword>
<gene>
    <name evidence="2" type="ORF">F6J89_17890</name>
</gene>
<evidence type="ECO:0000313" key="2">
    <source>
        <dbReference type="EMBL" id="NER29442.1"/>
    </source>
</evidence>
<protein>
    <submittedName>
        <fullName evidence="2">Uncharacterized protein</fullName>
    </submittedName>
</protein>
<evidence type="ECO:0000256" key="1">
    <source>
        <dbReference type="SAM" id="Phobius"/>
    </source>
</evidence>